<reference evidence="2 3" key="1">
    <citation type="submission" date="2014-04" db="EMBL/GenBank/DDBJ databases">
        <authorList>
            <consortium name="DOE Joint Genome Institute"/>
            <person name="Kuo A."/>
            <person name="Kohler A."/>
            <person name="Nagy L.G."/>
            <person name="Floudas D."/>
            <person name="Copeland A."/>
            <person name="Barry K.W."/>
            <person name="Cichocki N."/>
            <person name="Veneault-Fourrey C."/>
            <person name="LaButti K."/>
            <person name="Lindquist E.A."/>
            <person name="Lipzen A."/>
            <person name="Lundell T."/>
            <person name="Morin E."/>
            <person name="Murat C."/>
            <person name="Sun H."/>
            <person name="Tunlid A."/>
            <person name="Henrissat B."/>
            <person name="Grigoriev I.V."/>
            <person name="Hibbett D.S."/>
            <person name="Martin F."/>
            <person name="Nordberg H.P."/>
            <person name="Cantor M.N."/>
            <person name="Hua S.X."/>
        </authorList>
    </citation>
    <scope>NUCLEOTIDE SEQUENCE [LARGE SCALE GENOMIC DNA]</scope>
    <source>
        <strain evidence="2 3">LaAM-08-1</strain>
    </source>
</reference>
<dbReference type="EMBL" id="KN839558">
    <property type="protein sequence ID" value="KIJ89622.1"/>
    <property type="molecule type" value="Genomic_DNA"/>
</dbReference>
<dbReference type="HOGENOM" id="CLU_1749957_0_0_1"/>
<reference evidence="3" key="2">
    <citation type="submission" date="2015-01" db="EMBL/GenBank/DDBJ databases">
        <title>Evolutionary Origins and Diversification of the Mycorrhizal Mutualists.</title>
        <authorList>
            <consortium name="DOE Joint Genome Institute"/>
            <consortium name="Mycorrhizal Genomics Consortium"/>
            <person name="Kohler A."/>
            <person name="Kuo A."/>
            <person name="Nagy L.G."/>
            <person name="Floudas D."/>
            <person name="Copeland A."/>
            <person name="Barry K.W."/>
            <person name="Cichocki N."/>
            <person name="Veneault-Fourrey C."/>
            <person name="LaButti K."/>
            <person name="Lindquist E.A."/>
            <person name="Lipzen A."/>
            <person name="Lundell T."/>
            <person name="Morin E."/>
            <person name="Murat C."/>
            <person name="Riley R."/>
            <person name="Ohm R."/>
            <person name="Sun H."/>
            <person name="Tunlid A."/>
            <person name="Henrissat B."/>
            <person name="Grigoriev I.V."/>
            <person name="Hibbett D.S."/>
            <person name="Martin F."/>
        </authorList>
    </citation>
    <scope>NUCLEOTIDE SEQUENCE [LARGE SCALE GENOMIC DNA]</scope>
    <source>
        <strain evidence="3">LaAM-08-1</strain>
    </source>
</reference>
<protein>
    <submittedName>
        <fullName evidence="2">Uncharacterized protein</fullName>
    </submittedName>
</protein>
<dbReference type="OrthoDB" id="3049892at2759"/>
<proteinExistence type="predicted"/>
<feature type="compositionally biased region" description="Basic residues" evidence="1">
    <location>
        <begin position="136"/>
        <end position="149"/>
    </location>
</feature>
<accession>A0A0C9WYW1</accession>
<evidence type="ECO:0000313" key="3">
    <source>
        <dbReference type="Proteomes" id="UP000054477"/>
    </source>
</evidence>
<feature type="region of interest" description="Disordered" evidence="1">
    <location>
        <begin position="107"/>
        <end position="149"/>
    </location>
</feature>
<name>A0A0C9WYW1_9AGAR</name>
<evidence type="ECO:0000256" key="1">
    <source>
        <dbReference type="SAM" id="MobiDB-lite"/>
    </source>
</evidence>
<feature type="compositionally biased region" description="Basic and acidic residues" evidence="1">
    <location>
        <begin position="107"/>
        <end position="120"/>
    </location>
</feature>
<gene>
    <name evidence="2" type="ORF">K443DRAFT_15931</name>
</gene>
<dbReference type="AlphaFoldDB" id="A0A0C9WYW1"/>
<dbReference type="Proteomes" id="UP000054477">
    <property type="component" value="Unassembled WGS sequence"/>
</dbReference>
<dbReference type="STRING" id="1095629.A0A0C9WYW1"/>
<keyword evidence="3" id="KW-1185">Reference proteome</keyword>
<evidence type="ECO:0000313" key="2">
    <source>
        <dbReference type="EMBL" id="KIJ89622.1"/>
    </source>
</evidence>
<sequence>MNLTHSSAAKSLSEQVLCYLAVTDALNEMHKIKQWPEKPPTERQVTELFIGKSQWSNSWRPTFSRVSQHFPEMVKLLQGDADSKTAEELWGVEAKYTLKMLKEWMDKGGKPLKGKDRAVEESGAESSSKTLEKEKEKKKKKKKSGKSDE</sequence>
<organism evidence="2 3">
    <name type="scientific">Laccaria amethystina LaAM-08-1</name>
    <dbReference type="NCBI Taxonomy" id="1095629"/>
    <lineage>
        <taxon>Eukaryota</taxon>
        <taxon>Fungi</taxon>
        <taxon>Dikarya</taxon>
        <taxon>Basidiomycota</taxon>
        <taxon>Agaricomycotina</taxon>
        <taxon>Agaricomycetes</taxon>
        <taxon>Agaricomycetidae</taxon>
        <taxon>Agaricales</taxon>
        <taxon>Agaricineae</taxon>
        <taxon>Hydnangiaceae</taxon>
        <taxon>Laccaria</taxon>
    </lineage>
</organism>